<dbReference type="GO" id="GO:0005576">
    <property type="term" value="C:extracellular region"/>
    <property type="evidence" value="ECO:0007669"/>
    <property type="project" value="TreeGrafter"/>
</dbReference>
<dbReference type="GeneTree" id="ENSGT00950000182930"/>
<dbReference type="PANTHER" id="PTHR13814">
    <property type="entry name" value="FETUIN"/>
    <property type="match status" value="1"/>
</dbReference>
<evidence type="ECO:0000313" key="7">
    <source>
        <dbReference type="Proteomes" id="UP000694569"/>
    </source>
</evidence>
<feature type="compositionally biased region" description="Basic and acidic residues" evidence="4">
    <location>
        <begin position="337"/>
        <end position="350"/>
    </location>
</feature>
<dbReference type="InterPro" id="IPR050735">
    <property type="entry name" value="Kininogen_Fetuin_HRG"/>
</dbReference>
<dbReference type="InterPro" id="IPR046350">
    <property type="entry name" value="Cystatin_sf"/>
</dbReference>
<evidence type="ECO:0000256" key="2">
    <source>
        <dbReference type="ARBA" id="ARBA00023157"/>
    </source>
</evidence>
<dbReference type="Pfam" id="PF00031">
    <property type="entry name" value="Cystatin"/>
    <property type="match status" value="1"/>
</dbReference>
<dbReference type="AlphaFoldDB" id="A0A8C5M9Y6"/>
<keyword evidence="7" id="KW-1185">Reference proteome</keyword>
<sequence>MRCVLVSLSYATSPPFPTPTPLDCNATDSEAGLILDLINEVRDEGFLFEPLRVVRAYRLQKPAGVSLFFLTVDVLETKCSVLSGKSWRNCTESSSFHERVFGRCKAVTYIDRPQRILKILHYNCTLSPVPAAVIVRMCPDCPTFGGVITAQHIALADQLVAKYNKESNNTNYFKTYHVERQSAQWVFGPSRFIKFTIKESECHKTQEDVVLSNCNFLPDKDAGLGFCKGNIYTHPNEGEKMFISCELYGPKVCIYSAKPQDGYSEVSPQQNNEPPEQQGADHKPERSHKHHRHGCRPHHHNHHHPHHHGHQDHHQHRPHHHQHHHHHHDHVNGHNHTSAEKHGSSSEEHKDKKHRHFNKPIGSVEIIILTENDVLPEPDIAHRIPDKDHPNVYEFPDSKSPLATCPGEPKEKSPLILKYFPQEVHDVEQMPDQQHQQYN</sequence>
<evidence type="ECO:0000256" key="3">
    <source>
        <dbReference type="ARBA" id="ARBA00023180"/>
    </source>
</evidence>
<dbReference type="SUPFAM" id="SSF54403">
    <property type="entry name" value="Cystatin/monellin"/>
    <property type="match status" value="2"/>
</dbReference>
<evidence type="ECO:0000256" key="1">
    <source>
        <dbReference type="ARBA" id="ARBA00022729"/>
    </source>
</evidence>
<proteinExistence type="predicted"/>
<keyword evidence="2" id="KW-1015">Disulfide bond</keyword>
<feature type="region of interest" description="Disordered" evidence="4">
    <location>
        <begin position="261"/>
        <end position="356"/>
    </location>
</feature>
<dbReference type="InterPro" id="IPR000010">
    <property type="entry name" value="Cystatin_dom"/>
</dbReference>
<reference evidence="6" key="1">
    <citation type="submission" date="2025-08" db="UniProtKB">
        <authorList>
            <consortium name="Ensembl"/>
        </authorList>
    </citation>
    <scope>IDENTIFICATION</scope>
</reference>
<evidence type="ECO:0000256" key="4">
    <source>
        <dbReference type="SAM" id="MobiDB-lite"/>
    </source>
</evidence>
<protein>
    <recommendedName>
        <fullName evidence="5">Cystatin domain-containing protein</fullName>
    </recommendedName>
</protein>
<organism evidence="6 7">
    <name type="scientific">Leptobrachium leishanense</name>
    <name type="common">Leishan spiny toad</name>
    <dbReference type="NCBI Taxonomy" id="445787"/>
    <lineage>
        <taxon>Eukaryota</taxon>
        <taxon>Metazoa</taxon>
        <taxon>Chordata</taxon>
        <taxon>Craniata</taxon>
        <taxon>Vertebrata</taxon>
        <taxon>Euteleostomi</taxon>
        <taxon>Amphibia</taxon>
        <taxon>Batrachia</taxon>
        <taxon>Anura</taxon>
        <taxon>Pelobatoidea</taxon>
        <taxon>Megophryidae</taxon>
        <taxon>Leptobrachium</taxon>
    </lineage>
</organism>
<name>A0A8C5M9Y6_9ANUR</name>
<dbReference type="PANTHER" id="PTHR13814:SF18">
    <property type="entry name" value="FETUIN-B"/>
    <property type="match status" value="1"/>
</dbReference>
<evidence type="ECO:0000313" key="6">
    <source>
        <dbReference type="Ensembl" id="ENSLLEP00000010070.1"/>
    </source>
</evidence>
<feature type="domain" description="Cystatin" evidence="5">
    <location>
        <begin position="137"/>
        <end position="246"/>
    </location>
</feature>
<reference evidence="6" key="2">
    <citation type="submission" date="2025-09" db="UniProtKB">
        <authorList>
            <consortium name="Ensembl"/>
        </authorList>
    </citation>
    <scope>IDENTIFICATION</scope>
</reference>
<dbReference type="OrthoDB" id="9941887at2759"/>
<dbReference type="Ensembl" id="ENSLLET00000010463.1">
    <property type="protein sequence ID" value="ENSLLEP00000010070.1"/>
    <property type="gene ID" value="ENSLLEG00000006348.1"/>
</dbReference>
<dbReference type="GO" id="GO:0004869">
    <property type="term" value="F:cysteine-type endopeptidase inhibitor activity"/>
    <property type="evidence" value="ECO:0007669"/>
    <property type="project" value="InterPro"/>
</dbReference>
<feature type="compositionally biased region" description="Basic residues" evidence="4">
    <location>
        <begin position="285"/>
        <end position="329"/>
    </location>
</feature>
<evidence type="ECO:0000259" key="5">
    <source>
        <dbReference type="SMART" id="SM00043"/>
    </source>
</evidence>
<dbReference type="CDD" id="cd00042">
    <property type="entry name" value="CY"/>
    <property type="match status" value="2"/>
</dbReference>
<accession>A0A8C5M9Y6</accession>
<feature type="region of interest" description="Disordered" evidence="4">
    <location>
        <begin position="383"/>
        <end position="410"/>
    </location>
</feature>
<keyword evidence="3" id="KW-0325">Glycoprotein</keyword>
<dbReference type="SMART" id="SM00043">
    <property type="entry name" value="CY"/>
    <property type="match status" value="2"/>
</dbReference>
<feature type="domain" description="Cystatin" evidence="5">
    <location>
        <begin position="12"/>
        <end position="125"/>
    </location>
</feature>
<dbReference type="Gene3D" id="3.10.450.10">
    <property type="match status" value="2"/>
</dbReference>
<dbReference type="Proteomes" id="UP000694569">
    <property type="component" value="Unplaced"/>
</dbReference>
<keyword evidence="1" id="KW-0732">Signal</keyword>
<feature type="compositionally biased region" description="Low complexity" evidence="4">
    <location>
        <begin position="268"/>
        <end position="278"/>
    </location>
</feature>